<dbReference type="Pfam" id="PF00583">
    <property type="entry name" value="Acetyltransf_1"/>
    <property type="match status" value="1"/>
</dbReference>
<name>A0AAE4GCN4_9BURK</name>
<dbReference type="RefSeq" id="WP_051057649.1">
    <property type="nucleotide sequence ID" value="NZ_JAVLSM010000014.1"/>
</dbReference>
<dbReference type="GO" id="GO:0016747">
    <property type="term" value="F:acyltransferase activity, transferring groups other than amino-acyl groups"/>
    <property type="evidence" value="ECO:0007669"/>
    <property type="project" value="InterPro"/>
</dbReference>
<sequence>MSDVAEHASLAPEILARGVRIKLALDTGEREAARRLRRAVFCAEQNVFQEDDGDATDAIAMPIVAVLERDEGWREIIGTVRIHESSPGVWHGSRLAVARQARRVGSVGSGLIRLAVCTAHAHGCHTFLAQVQSQNAPLFHRLHWHTLAEIEVHGLPHHLMQADLSFYPPISDGDVGFVVGREERTP</sequence>
<feature type="domain" description="N-acetyltransferase" evidence="1">
    <location>
        <begin position="19"/>
        <end position="186"/>
    </location>
</feature>
<dbReference type="AlphaFoldDB" id="A0AAE4GCN4"/>
<dbReference type="PROSITE" id="PS51186">
    <property type="entry name" value="GNAT"/>
    <property type="match status" value="1"/>
</dbReference>
<proteinExistence type="predicted"/>
<dbReference type="Gene3D" id="3.40.630.30">
    <property type="match status" value="1"/>
</dbReference>
<dbReference type="EMBL" id="JAVRAA010000010">
    <property type="protein sequence ID" value="MDT0338973.1"/>
    <property type="molecule type" value="Genomic_DNA"/>
</dbReference>
<dbReference type="SUPFAM" id="SSF55729">
    <property type="entry name" value="Acyl-CoA N-acyltransferases (Nat)"/>
    <property type="match status" value="1"/>
</dbReference>
<evidence type="ECO:0000313" key="2">
    <source>
        <dbReference type="EMBL" id="MDT0338973.1"/>
    </source>
</evidence>
<dbReference type="InterPro" id="IPR000182">
    <property type="entry name" value="GNAT_dom"/>
</dbReference>
<dbReference type="GeneID" id="90163255"/>
<dbReference type="InterPro" id="IPR024035">
    <property type="entry name" value="MSMEG_0567_GNAT"/>
</dbReference>
<dbReference type="InterPro" id="IPR016181">
    <property type="entry name" value="Acyl_CoA_acyltransferase"/>
</dbReference>
<dbReference type="CDD" id="cd04301">
    <property type="entry name" value="NAT_SF"/>
    <property type="match status" value="1"/>
</dbReference>
<comment type="caution">
    <text evidence="2">The sequence shown here is derived from an EMBL/GenBank/DDBJ whole genome shotgun (WGS) entry which is preliminary data.</text>
</comment>
<gene>
    <name evidence="2" type="ORF">RJN63_19210</name>
</gene>
<reference evidence="2" key="1">
    <citation type="submission" date="2023-02" db="EMBL/GenBank/DDBJ databases">
        <title>Description of Herbaspirillum huttiense subsp. nephrolepsisexaltata and Herbaspirillum huttiense subsp. lycopersicon.</title>
        <authorList>
            <person name="Poudel M."/>
            <person name="Sharma A."/>
            <person name="Goss E."/>
            <person name="Tapia J.H."/>
            <person name="Harmon C.M."/>
            <person name="Jones J.B."/>
        </authorList>
    </citation>
    <scope>NUCLEOTIDE SEQUENCE</scope>
    <source>
        <strain evidence="2">NC40101</strain>
    </source>
</reference>
<evidence type="ECO:0000259" key="1">
    <source>
        <dbReference type="PROSITE" id="PS51186"/>
    </source>
</evidence>
<accession>A0AAE4GCN4</accession>
<organism evidence="2">
    <name type="scientific">Herbaspirillum huttiense subsp. nephrolepidis</name>
    <dbReference type="NCBI Taxonomy" id="3075126"/>
    <lineage>
        <taxon>Bacteria</taxon>
        <taxon>Pseudomonadati</taxon>
        <taxon>Pseudomonadota</taxon>
        <taxon>Betaproteobacteria</taxon>
        <taxon>Burkholderiales</taxon>
        <taxon>Oxalobacteraceae</taxon>
        <taxon>Herbaspirillum</taxon>
    </lineage>
</organism>
<protein>
    <submittedName>
        <fullName evidence="2">Histone acetyltransferase</fullName>
    </submittedName>
</protein>
<dbReference type="NCBIfam" id="TIGR04045">
    <property type="entry name" value="MSMEG_0567_GNAT"/>
    <property type="match status" value="1"/>
</dbReference>